<dbReference type="PANTHER" id="PTHR13021">
    <property type="entry name" value="PRE-MRNA-SPLICING FACTOR ISY1"/>
    <property type="match status" value="1"/>
</dbReference>
<dbReference type="SUPFAM" id="SSF140102">
    <property type="entry name" value="ISY1 domain-like"/>
    <property type="match status" value="1"/>
</dbReference>
<comment type="subcellular location">
    <subcellularLocation>
        <location evidence="1">Nucleus</location>
    </subcellularLocation>
</comment>
<comment type="similarity">
    <text evidence="2">Belongs to the ISY1 family.</text>
</comment>
<dbReference type="GO" id="GO:0000350">
    <property type="term" value="P:generation of catalytic spliceosome for second transesterification step"/>
    <property type="evidence" value="ECO:0007669"/>
    <property type="project" value="InterPro"/>
</dbReference>
<organism evidence="4 5">
    <name type="scientific">Brassica campestris</name>
    <name type="common">Field mustard</name>
    <dbReference type="NCBI Taxonomy" id="3711"/>
    <lineage>
        <taxon>Eukaryota</taxon>
        <taxon>Viridiplantae</taxon>
        <taxon>Streptophyta</taxon>
        <taxon>Embryophyta</taxon>
        <taxon>Tracheophyta</taxon>
        <taxon>Spermatophyta</taxon>
        <taxon>Magnoliopsida</taxon>
        <taxon>eudicotyledons</taxon>
        <taxon>Gunneridae</taxon>
        <taxon>Pentapetalae</taxon>
        <taxon>rosids</taxon>
        <taxon>malvids</taxon>
        <taxon>Brassicales</taxon>
        <taxon>Brassicaceae</taxon>
        <taxon>Brassiceae</taxon>
        <taxon>Brassica</taxon>
    </lineage>
</organism>
<evidence type="ECO:0000313" key="4">
    <source>
        <dbReference type="EMBL" id="RID80231.1"/>
    </source>
</evidence>
<keyword evidence="3" id="KW-0539">Nucleus</keyword>
<proteinExistence type="inferred from homology"/>
<dbReference type="InterPro" id="IPR029012">
    <property type="entry name" value="Helix_hairpin_bin_sf"/>
</dbReference>
<dbReference type="AlphaFoldDB" id="A0A398ARC9"/>
<sequence length="220" mass="25995">MARNEEKAQSMLNRFVTMKESENKKPVQRRPYLASECRDLADADKWRHQIMREISRKVAEIQKMTDLEGNIVEADAVLATVTSARRRSFPELGSFSRSRRRTRYDIYKRIDASFYGYRDEEDGVLEGLDEVRREARRGAAEVVSVGAAKEVLFEEEERKEREREEKEKEREFVVHVPLPDEKEIEKMVLLKKKMELLREYASEDLVQQEKEAKAMLNIHR</sequence>
<protein>
    <submittedName>
        <fullName evidence="4">Uncharacterized protein</fullName>
    </submittedName>
</protein>
<dbReference type="InterPro" id="IPR009360">
    <property type="entry name" value="Isy1"/>
</dbReference>
<reference evidence="4 5" key="1">
    <citation type="submission" date="2018-06" db="EMBL/GenBank/DDBJ databases">
        <title>WGS assembly of Brassica rapa FPsc.</title>
        <authorList>
            <person name="Bowman J."/>
            <person name="Kohchi T."/>
            <person name="Yamato K."/>
            <person name="Jenkins J."/>
            <person name="Shu S."/>
            <person name="Ishizaki K."/>
            <person name="Yamaoka S."/>
            <person name="Nishihama R."/>
            <person name="Nakamura Y."/>
            <person name="Berger F."/>
            <person name="Adam C."/>
            <person name="Aki S."/>
            <person name="Althoff F."/>
            <person name="Araki T."/>
            <person name="Arteaga-Vazquez M."/>
            <person name="Balasubrmanian S."/>
            <person name="Bauer D."/>
            <person name="Boehm C."/>
            <person name="Briginshaw L."/>
            <person name="Caballero-Perez J."/>
            <person name="Catarino B."/>
            <person name="Chen F."/>
            <person name="Chiyoda S."/>
            <person name="Chovatia M."/>
            <person name="Davies K."/>
            <person name="Delmans M."/>
            <person name="Demura T."/>
            <person name="Dierschke T."/>
            <person name="Dolan L."/>
            <person name="Dorantes-Acosta A."/>
            <person name="Eklund D."/>
            <person name="Florent S."/>
            <person name="Flores-Sandoval E."/>
            <person name="Fujiyama A."/>
            <person name="Fukuzawa H."/>
            <person name="Galik B."/>
            <person name="Grimanelli D."/>
            <person name="Grimwood J."/>
            <person name="Grossniklaus U."/>
            <person name="Hamada T."/>
            <person name="Haseloff J."/>
            <person name="Hetherington A."/>
            <person name="Higo A."/>
            <person name="Hirakawa Y."/>
            <person name="Hundley H."/>
            <person name="Ikeda Y."/>
            <person name="Inoue K."/>
            <person name="Inoue S."/>
            <person name="Ishida S."/>
            <person name="Jia Q."/>
            <person name="Kakita M."/>
            <person name="Kanazawa T."/>
            <person name="Kawai Y."/>
            <person name="Kawashima T."/>
            <person name="Kennedy M."/>
            <person name="Kinose K."/>
            <person name="Kinoshita T."/>
            <person name="Kohara Y."/>
            <person name="Koide E."/>
            <person name="Komatsu K."/>
            <person name="Kopischke S."/>
            <person name="Kubo M."/>
            <person name="Kyozuka J."/>
            <person name="Lagercrantz U."/>
            <person name="Lin S."/>
            <person name="Lindquist E."/>
            <person name="Lipzen A."/>
            <person name="Lu C."/>
            <person name="Luna E."/>
            <person name="Martienssen R."/>
            <person name="Minamino N."/>
            <person name="Mizutani M."/>
            <person name="Mizutani M."/>
            <person name="Mochizuki N."/>
            <person name="Monte I."/>
            <person name="Mosher R."/>
            <person name="Nagasaki H."/>
            <person name="Nakagami H."/>
            <person name="Naramoto S."/>
            <person name="Nishitani K."/>
            <person name="Ohtani M."/>
            <person name="Okamoto T."/>
            <person name="Okumura M."/>
            <person name="Phillips J."/>
            <person name="Pollak B."/>
            <person name="Reinders A."/>
            <person name="Roevekamp M."/>
            <person name="Sano R."/>
            <person name="Sawa S."/>
            <person name="Schmid M."/>
            <person name="Shirakawa M."/>
            <person name="Solano R."/>
            <person name="Spunde A."/>
            <person name="Suetsugu N."/>
            <person name="Sugano S."/>
            <person name="Sugiyama A."/>
            <person name="Sun R."/>
            <person name="Suzuki Y."/>
            <person name="Takenaka M."/>
            <person name="Takezawa D."/>
            <person name="Tomogane H."/>
            <person name="Tsuzuki M."/>
            <person name="Ueda T."/>
            <person name="Umeda M."/>
            <person name="Ward J."/>
            <person name="Watanabe Y."/>
            <person name="Yazaki K."/>
            <person name="Yokoyama R."/>
            <person name="Yoshitake Y."/>
            <person name="Yotsui I."/>
            <person name="Zachgo S."/>
            <person name="Schmutz J."/>
        </authorList>
    </citation>
    <scope>NUCLEOTIDE SEQUENCE [LARGE SCALE GENOMIC DNA]</scope>
    <source>
        <strain evidence="5">cv. B-3</strain>
    </source>
</reference>
<name>A0A398ARC9_BRACM</name>
<evidence type="ECO:0000256" key="3">
    <source>
        <dbReference type="ARBA" id="ARBA00023242"/>
    </source>
</evidence>
<gene>
    <name evidence="4" type="ORF">BRARA_A02908</name>
</gene>
<evidence type="ECO:0000256" key="1">
    <source>
        <dbReference type="ARBA" id="ARBA00004123"/>
    </source>
</evidence>
<evidence type="ECO:0000313" key="5">
    <source>
        <dbReference type="Proteomes" id="UP000264353"/>
    </source>
</evidence>
<dbReference type="Proteomes" id="UP000264353">
    <property type="component" value="Chromosome A1"/>
</dbReference>
<dbReference type="Pfam" id="PF06246">
    <property type="entry name" value="Isy1"/>
    <property type="match status" value="2"/>
</dbReference>
<evidence type="ECO:0000256" key="2">
    <source>
        <dbReference type="ARBA" id="ARBA00007002"/>
    </source>
</evidence>
<dbReference type="GO" id="GO:0005634">
    <property type="term" value="C:nucleus"/>
    <property type="evidence" value="ECO:0007669"/>
    <property type="project" value="UniProtKB-SubCell"/>
</dbReference>
<dbReference type="Gene3D" id="1.10.287.660">
    <property type="entry name" value="Helix hairpin bin"/>
    <property type="match status" value="1"/>
</dbReference>
<accession>A0A398ARC9</accession>
<dbReference type="InterPro" id="IPR037200">
    <property type="entry name" value="Isy1_sf"/>
</dbReference>
<dbReference type="EMBL" id="CM010628">
    <property type="protein sequence ID" value="RID80231.1"/>
    <property type="molecule type" value="Genomic_DNA"/>
</dbReference>